<dbReference type="EMBL" id="FOLT01000004">
    <property type="protein sequence ID" value="SFC26081.1"/>
    <property type="molecule type" value="Genomic_DNA"/>
</dbReference>
<dbReference type="STRING" id="753702.SAMN04488102_104157"/>
<dbReference type="RefSeq" id="WP_091529445.1">
    <property type="nucleotide sequence ID" value="NZ_FOLT01000004.1"/>
</dbReference>
<dbReference type="PROSITE" id="PS01081">
    <property type="entry name" value="HTH_TETR_1"/>
    <property type="match status" value="1"/>
</dbReference>
<organism evidence="4 5">
    <name type="scientific">Alkalibacterium subtropicum</name>
    <dbReference type="NCBI Taxonomy" id="753702"/>
    <lineage>
        <taxon>Bacteria</taxon>
        <taxon>Bacillati</taxon>
        <taxon>Bacillota</taxon>
        <taxon>Bacilli</taxon>
        <taxon>Lactobacillales</taxon>
        <taxon>Carnobacteriaceae</taxon>
        <taxon>Alkalibacterium</taxon>
    </lineage>
</organism>
<dbReference type="InterPro" id="IPR001647">
    <property type="entry name" value="HTH_TetR"/>
</dbReference>
<name>A0A1I1HQE9_9LACT</name>
<dbReference type="Pfam" id="PF17924">
    <property type="entry name" value="TetR_C_19"/>
    <property type="match status" value="1"/>
</dbReference>
<feature type="DNA-binding region" description="H-T-H motif" evidence="2">
    <location>
        <begin position="34"/>
        <end position="53"/>
    </location>
</feature>
<dbReference type="Proteomes" id="UP000199612">
    <property type="component" value="Unassembled WGS sequence"/>
</dbReference>
<evidence type="ECO:0000313" key="5">
    <source>
        <dbReference type="Proteomes" id="UP000199612"/>
    </source>
</evidence>
<proteinExistence type="predicted"/>
<reference evidence="5" key="1">
    <citation type="submission" date="2016-10" db="EMBL/GenBank/DDBJ databases">
        <authorList>
            <person name="Varghese N."/>
            <person name="Submissions S."/>
        </authorList>
    </citation>
    <scope>NUCLEOTIDE SEQUENCE [LARGE SCALE GENOMIC DNA]</scope>
    <source>
        <strain evidence="5">DSM 23664</strain>
    </source>
</reference>
<keyword evidence="5" id="KW-1185">Reference proteome</keyword>
<dbReference type="OrthoDB" id="9812484at2"/>
<dbReference type="Pfam" id="PF00440">
    <property type="entry name" value="TetR_N"/>
    <property type="match status" value="1"/>
</dbReference>
<gene>
    <name evidence="4" type="ORF">SAMN04488102_104157</name>
</gene>
<dbReference type="PANTHER" id="PTHR43479">
    <property type="entry name" value="ACREF/ENVCD OPERON REPRESSOR-RELATED"/>
    <property type="match status" value="1"/>
</dbReference>
<dbReference type="InterPro" id="IPR009057">
    <property type="entry name" value="Homeodomain-like_sf"/>
</dbReference>
<dbReference type="SUPFAM" id="SSF46689">
    <property type="entry name" value="Homeodomain-like"/>
    <property type="match status" value="1"/>
</dbReference>
<dbReference type="AlphaFoldDB" id="A0A1I1HQE9"/>
<dbReference type="GO" id="GO:0003677">
    <property type="term" value="F:DNA binding"/>
    <property type="evidence" value="ECO:0007669"/>
    <property type="project" value="UniProtKB-UniRule"/>
</dbReference>
<dbReference type="Gene3D" id="1.10.357.10">
    <property type="entry name" value="Tetracycline Repressor, domain 2"/>
    <property type="match status" value="1"/>
</dbReference>
<evidence type="ECO:0000313" key="4">
    <source>
        <dbReference type="EMBL" id="SFC26081.1"/>
    </source>
</evidence>
<evidence type="ECO:0000256" key="1">
    <source>
        <dbReference type="ARBA" id="ARBA00023125"/>
    </source>
</evidence>
<dbReference type="InterPro" id="IPR050624">
    <property type="entry name" value="HTH-type_Tx_Regulator"/>
</dbReference>
<evidence type="ECO:0000259" key="3">
    <source>
        <dbReference type="PROSITE" id="PS50977"/>
    </source>
</evidence>
<evidence type="ECO:0000256" key="2">
    <source>
        <dbReference type="PROSITE-ProRule" id="PRU00335"/>
    </source>
</evidence>
<dbReference type="InterPro" id="IPR023772">
    <property type="entry name" value="DNA-bd_HTH_TetR-type_CS"/>
</dbReference>
<dbReference type="PANTHER" id="PTHR43479:SF11">
    <property type="entry name" value="ACREF_ENVCD OPERON REPRESSOR-RELATED"/>
    <property type="match status" value="1"/>
</dbReference>
<dbReference type="PROSITE" id="PS50977">
    <property type="entry name" value="HTH_TETR_2"/>
    <property type="match status" value="1"/>
</dbReference>
<feature type="domain" description="HTH tetR-type" evidence="3">
    <location>
        <begin position="11"/>
        <end position="71"/>
    </location>
</feature>
<keyword evidence="1 2" id="KW-0238">DNA-binding</keyword>
<accession>A0A1I1HQE9</accession>
<protein>
    <submittedName>
        <fullName evidence="4">Transcriptional regulator, TetR family</fullName>
    </submittedName>
</protein>
<sequence length="214" mass="25716">MPTQTFFNLPEEKKKRLIAGAMKEFSAKSLNEASISNIVKNSQISRGSFYQYFEDKKDLYFFLIGKFRYNYRNLMLKSFQEKDGDFHEGYRLFSEKYIKYIMESEKFGFFENMYLHMNYQINQEARVDFKETKSQKLPDGKRIVDVVKRDNLKLTSENELIDILRYILSMLNDTIMEGFWKELTVNETQELFLKRLEWITYGIAVPEEEEVTYD</sequence>